<reference evidence="1" key="1">
    <citation type="submission" date="2021-08" db="EMBL/GenBank/DDBJ databases">
        <title>The first chromosome-level gecko genome reveals the dynamic sex chromosomes of Neotropical dwarf geckos (Sphaerodactylidae: Sphaerodactylus).</title>
        <authorList>
            <person name="Pinto B.J."/>
            <person name="Keating S.E."/>
            <person name="Gamble T."/>
        </authorList>
    </citation>
    <scope>NUCLEOTIDE SEQUENCE</scope>
    <source>
        <strain evidence="1">TG3544</strain>
    </source>
</reference>
<proteinExistence type="predicted"/>
<dbReference type="EMBL" id="CM037616">
    <property type="protein sequence ID" value="KAH7991263.1"/>
    <property type="molecule type" value="Genomic_DNA"/>
</dbReference>
<evidence type="ECO:0000313" key="2">
    <source>
        <dbReference type="Proteomes" id="UP000827872"/>
    </source>
</evidence>
<accession>A0ACB8EFG7</accession>
<organism evidence="1 2">
    <name type="scientific">Sphaerodactylus townsendi</name>
    <dbReference type="NCBI Taxonomy" id="933632"/>
    <lineage>
        <taxon>Eukaryota</taxon>
        <taxon>Metazoa</taxon>
        <taxon>Chordata</taxon>
        <taxon>Craniata</taxon>
        <taxon>Vertebrata</taxon>
        <taxon>Euteleostomi</taxon>
        <taxon>Lepidosauria</taxon>
        <taxon>Squamata</taxon>
        <taxon>Bifurcata</taxon>
        <taxon>Gekkota</taxon>
        <taxon>Sphaerodactylidae</taxon>
        <taxon>Sphaerodactylus</taxon>
    </lineage>
</organism>
<dbReference type="Proteomes" id="UP000827872">
    <property type="component" value="Linkage Group LG03"/>
</dbReference>
<keyword evidence="2" id="KW-1185">Reference proteome</keyword>
<gene>
    <name evidence="1" type="ORF">K3G42_003748</name>
</gene>
<sequence length="705" mass="79891">MEQQDPTQRIQGEGLEGTGKDLHVAQVGSTGEGLHKIPGAQPVKQEPCEGLLQHWEAQWQEFLKSVESPQSHWAIPQMLEEPTTPWGNPKAFLATFEQVAEACQWPKEEWAIRLLPALCGEAEQAFSRLKVRDREDYGKQGMLVLINAMLFNFACLPWGPGLPLLMPLFHGHLPVLRRLSGVVFMGNDMWNGLFPSTFTQASRSAPKAMQLAQSRAVQLVAQPPQKAHPVTPEVTSSWPQQPHYPIGKAPPVWVLTLLAEAAVSFSEAGQAPGHSGQKQLCLDTKKEDEEETSSLAVKGYLNISAEQKYNLDGSEPGRPYGTSVGRAEENISPYGKQDNFPEKWHRREFQETHPEKRIHQSDPCMERHRVVGESTVQQKIHHEYRQMRTFEENNAQQESLEQISWYEIRNHHAKFTMQSPEADLVACSTVQNLQHTKAKWEIEEGGDSLHLEREKDCHLCLQVSYPLIYLPLEPRERRTPAQQKVKQEPGEGLLQCWEAQWQQFLKEVESPHSRWGLLQLPEEPAPWDDAVAFLASFEQVAEACRWPRGEWVTRLLPALSGQAEWTFSGLDVRDKGDYGKELMLLEEGAGNFPDAETAPLNPSRDQPHREAKEERDSNSSLLDCSQMNNRQEIPEQIVTAWACKRRATETCLHSPEPGTVSQNQHRPKISPGNHVRNRPVPSISSTTNWKIINETPSLQMQNPRV</sequence>
<evidence type="ECO:0000313" key="1">
    <source>
        <dbReference type="EMBL" id="KAH7991263.1"/>
    </source>
</evidence>
<name>A0ACB8EFG7_9SAUR</name>
<protein>
    <submittedName>
        <fullName evidence="1">Uncharacterized protein</fullName>
    </submittedName>
</protein>
<comment type="caution">
    <text evidence="1">The sequence shown here is derived from an EMBL/GenBank/DDBJ whole genome shotgun (WGS) entry which is preliminary data.</text>
</comment>